<evidence type="ECO:0000313" key="1">
    <source>
        <dbReference type="EMBL" id="MFD2115778.1"/>
    </source>
</evidence>
<dbReference type="Proteomes" id="UP001597362">
    <property type="component" value="Unassembled WGS sequence"/>
</dbReference>
<comment type="caution">
    <text evidence="1">The sequence shown here is derived from an EMBL/GenBank/DDBJ whole genome shotgun (WGS) entry which is preliminary data.</text>
</comment>
<dbReference type="SUPFAM" id="SSF49785">
    <property type="entry name" value="Galactose-binding domain-like"/>
    <property type="match status" value="1"/>
</dbReference>
<sequence>MTKMTNSDGKQLESLFSNPPVEFRSVPFWAWNDRLETEELEQQITEMFEQGIGGFFMHSRVGLETPYMGEEWMNAILTSVSKAKQLGMQPWLYDEDRWPSGFAGGVVPRQGDDYRAKGLTLEIVNHALSASLLADEQLYKVYRVLLQQNSIVNCSLVSVTDAIDCTLVDGECWLLMRMEVANASPWFNGEAPPDQLNPATIAAFIEATHEKYREVLGDLQTAGIAGIFTDEPSIHDRHCRFTAGRGWLPWTTAFPQYFAQQRNYQLEEILPYLFFAGEHATWARHDYWRTITELFNHAFTRQLYDWCEQHQIAFTGHFLWENSLGIATRVSGAIMPQYRYQHVPGIDLLGEQTDEYITVKQCTSVANQFGRKYVLTETYGCTGWQFSFEGQRWLGDWQYVLGVNVRSQHLALYSLRGCRKRDYPPAFNYQTTWWEHYHMIENYFARLGAMLSIGTPIRNIVVIHPATTAWTMLGTNPYENVRRGLDPDIPIINAFGDSFNHLLKRLQAAQFDYDLGDELIMMDEASVENDHLRIGQANYSLVILPPIRSMLESTFELLQTFLQAGGKIVAIEPLPTMMEGRISKDKLQKLFTHSSFITFSSEEKMLQQLPSLCPQTVNIKEQNGATVDTMLHMLRKRDDGYTLFVVNNDRVNEYHTIVELPTIRGVVEKWDVYTGEVTLIDSLQTATHVSFFATFGAADSHVYVIRNQELPNSSKDKQNEYIRGRLEKTEVLQELTATYQFAKRTKPNVLVLNHCQYRIEDSNWSEKVQVWAAQRDIRAQLNMRQTVSNDVEQRYLWITEQHQNDDTQVSLRFIFEVEQLSTDKLQLAVEHMQQFSIQLNGEQVNNKPTGWFVDRSIHTVTLPNVRLGTNVLEVSCAYQLATELEDCYLLGSFALSETRSLQVEPASIPLGDWTTQGYLHYNGSVIYQLSFCWDEQLKVDEKVLMQLDLYEATIVLVKLNGNDVGSIPWKSIKDVDLSSYLIAGENLLEIEVVASPRNMFGPFHRVAGEPSMTNSAVYQVEGDAYQADYLVTSYGLYTEPKIKHVTINER</sequence>
<keyword evidence="2" id="KW-1185">Reference proteome</keyword>
<dbReference type="Pfam" id="PF17132">
    <property type="entry name" value="Glyco_hydro_106"/>
    <property type="match status" value="1"/>
</dbReference>
<accession>A0ABW4YJA7</accession>
<organism evidence="1 2">
    <name type="scientific">Paenibacillus yanchengensis</name>
    <dbReference type="NCBI Taxonomy" id="2035833"/>
    <lineage>
        <taxon>Bacteria</taxon>
        <taxon>Bacillati</taxon>
        <taxon>Bacillota</taxon>
        <taxon>Bacilli</taxon>
        <taxon>Bacillales</taxon>
        <taxon>Paenibacillaceae</taxon>
        <taxon>Paenibacillus</taxon>
    </lineage>
</organism>
<dbReference type="InterPro" id="IPR008979">
    <property type="entry name" value="Galactose-bd-like_sf"/>
</dbReference>
<protein>
    <submittedName>
        <fullName evidence="1">Glycosyl hydrolase</fullName>
    </submittedName>
</protein>
<reference evidence="2" key="1">
    <citation type="journal article" date="2019" name="Int. J. Syst. Evol. Microbiol.">
        <title>The Global Catalogue of Microorganisms (GCM) 10K type strain sequencing project: providing services to taxonomists for standard genome sequencing and annotation.</title>
        <authorList>
            <consortium name="The Broad Institute Genomics Platform"/>
            <consortium name="The Broad Institute Genome Sequencing Center for Infectious Disease"/>
            <person name="Wu L."/>
            <person name="Ma J."/>
        </authorList>
    </citation>
    <scope>NUCLEOTIDE SEQUENCE [LARGE SCALE GENOMIC DNA]</scope>
    <source>
        <strain evidence="2">GH52</strain>
    </source>
</reference>
<dbReference type="GO" id="GO:0016787">
    <property type="term" value="F:hydrolase activity"/>
    <property type="evidence" value="ECO:0007669"/>
    <property type="project" value="UniProtKB-KW"/>
</dbReference>
<dbReference type="PANTHER" id="PTHR36848:SF2">
    <property type="entry name" value="SECRETED PROTEIN"/>
    <property type="match status" value="1"/>
</dbReference>
<dbReference type="RefSeq" id="WP_377771272.1">
    <property type="nucleotide sequence ID" value="NZ_JBHUHO010000024.1"/>
</dbReference>
<evidence type="ECO:0000313" key="2">
    <source>
        <dbReference type="Proteomes" id="UP001597362"/>
    </source>
</evidence>
<proteinExistence type="predicted"/>
<dbReference type="InterPro" id="IPR053161">
    <property type="entry name" value="Ulvan_degrading_GH"/>
</dbReference>
<dbReference type="EMBL" id="JBHUHO010000024">
    <property type="protein sequence ID" value="MFD2115778.1"/>
    <property type="molecule type" value="Genomic_DNA"/>
</dbReference>
<keyword evidence="1" id="KW-0378">Hydrolase</keyword>
<dbReference type="PANTHER" id="PTHR36848">
    <property type="entry name" value="DNA-BINDING PROTEIN (PUTATIVE SECRETED PROTEIN)-RELATED"/>
    <property type="match status" value="1"/>
</dbReference>
<name>A0ABW4YJA7_9BACL</name>
<gene>
    <name evidence="1" type="ORF">ACFSJH_08555</name>
</gene>